<feature type="transmembrane region" description="Helical" evidence="1">
    <location>
        <begin position="74"/>
        <end position="94"/>
    </location>
</feature>
<organism evidence="2 3">
    <name type="scientific">Sphingobacterium detergens</name>
    <dbReference type="NCBI Taxonomy" id="1145106"/>
    <lineage>
        <taxon>Bacteria</taxon>
        <taxon>Pseudomonadati</taxon>
        <taxon>Bacteroidota</taxon>
        <taxon>Sphingobacteriia</taxon>
        <taxon>Sphingobacteriales</taxon>
        <taxon>Sphingobacteriaceae</taxon>
        <taxon>Sphingobacterium</taxon>
    </lineage>
</organism>
<keyword evidence="3" id="KW-1185">Reference proteome</keyword>
<dbReference type="AlphaFoldDB" id="A0A420BKQ2"/>
<gene>
    <name evidence="2" type="ORF">DFQ12_2185</name>
</gene>
<feature type="transmembrane region" description="Helical" evidence="1">
    <location>
        <begin position="7"/>
        <end position="30"/>
    </location>
</feature>
<dbReference type="Proteomes" id="UP000286246">
    <property type="component" value="Unassembled WGS sequence"/>
</dbReference>
<keyword evidence="1" id="KW-0812">Transmembrane</keyword>
<evidence type="ECO:0000313" key="2">
    <source>
        <dbReference type="EMBL" id="RKE57298.1"/>
    </source>
</evidence>
<protein>
    <submittedName>
        <fullName evidence="2">Uncharacterized protein</fullName>
    </submittedName>
</protein>
<dbReference type="InterPro" id="IPR020509">
    <property type="entry name" value="Uncharacterised_YnzE"/>
</dbReference>
<feature type="transmembrane region" description="Helical" evidence="1">
    <location>
        <begin position="42"/>
        <end position="62"/>
    </location>
</feature>
<name>A0A420BKQ2_SPHD1</name>
<evidence type="ECO:0000313" key="3">
    <source>
        <dbReference type="Proteomes" id="UP000286246"/>
    </source>
</evidence>
<accession>A0A420BKQ2</accession>
<sequence>MFKMKNTFILPVLTIGFLIWVLATLAFRFAGQFFFITDSLPILTSLYVVVIPALVLISVLTFKKFKLSGFENIVAGVLLVLPGMVLDTFIIQFFEHIFPNMAPNSATTFGSWLMWAYSIVLLTSIVVGMRKNS</sequence>
<feature type="transmembrane region" description="Helical" evidence="1">
    <location>
        <begin position="109"/>
        <end position="129"/>
    </location>
</feature>
<dbReference type="Pfam" id="PF17329">
    <property type="entry name" value="DUF5367"/>
    <property type="match status" value="1"/>
</dbReference>
<evidence type="ECO:0000256" key="1">
    <source>
        <dbReference type="SAM" id="Phobius"/>
    </source>
</evidence>
<dbReference type="EMBL" id="RAPY01000001">
    <property type="protein sequence ID" value="RKE57298.1"/>
    <property type="molecule type" value="Genomic_DNA"/>
</dbReference>
<keyword evidence="1" id="KW-0472">Membrane</keyword>
<proteinExistence type="predicted"/>
<keyword evidence="1" id="KW-1133">Transmembrane helix</keyword>
<comment type="caution">
    <text evidence="2">The sequence shown here is derived from an EMBL/GenBank/DDBJ whole genome shotgun (WGS) entry which is preliminary data.</text>
</comment>
<reference evidence="2 3" key="1">
    <citation type="submission" date="2018-09" db="EMBL/GenBank/DDBJ databases">
        <title>Genomic Encyclopedia of Type Strains, Phase III (KMG-III): the genomes of soil and plant-associated and newly described type strains.</title>
        <authorList>
            <person name="Whitman W."/>
        </authorList>
    </citation>
    <scope>NUCLEOTIDE SEQUENCE [LARGE SCALE GENOMIC DNA]</scope>
    <source>
        <strain evidence="2 3">CECT 7938</strain>
    </source>
</reference>
<dbReference type="OrthoDB" id="8479580at2"/>